<gene>
    <name evidence="10 11" type="primary">atpG</name>
    <name evidence="11" type="ORF">COY12_02025</name>
</gene>
<dbReference type="InterPro" id="IPR000131">
    <property type="entry name" value="ATP_synth_F1_gsu"/>
</dbReference>
<proteinExistence type="inferred from homology"/>
<dbReference type="Pfam" id="PF00231">
    <property type="entry name" value="ATP-synt"/>
    <property type="match status" value="1"/>
</dbReference>
<keyword evidence="8 10" id="KW-0139">CF(1)</keyword>
<comment type="function">
    <text evidence="1 10">Produces ATP from ADP in the presence of a proton gradient across the membrane. The gamma chain is believed to be important in regulating ATPase activity and the flow of protons through the CF(0) complex.</text>
</comment>
<comment type="subcellular location">
    <subcellularLocation>
        <location evidence="10">Cell membrane</location>
        <topology evidence="10">Peripheral membrane protein</topology>
    </subcellularLocation>
    <subcellularLocation>
        <location evidence="2">Membrane</location>
        <topology evidence="2">Peripheral membrane protein</topology>
    </subcellularLocation>
</comment>
<dbReference type="PANTHER" id="PTHR11693:SF22">
    <property type="entry name" value="ATP SYNTHASE SUBUNIT GAMMA, MITOCHONDRIAL"/>
    <property type="match status" value="1"/>
</dbReference>
<dbReference type="GO" id="GO:0005886">
    <property type="term" value="C:plasma membrane"/>
    <property type="evidence" value="ECO:0007669"/>
    <property type="project" value="UniProtKB-SubCell"/>
</dbReference>
<dbReference type="GO" id="GO:0005524">
    <property type="term" value="F:ATP binding"/>
    <property type="evidence" value="ECO:0007669"/>
    <property type="project" value="UniProtKB-UniRule"/>
</dbReference>
<dbReference type="GO" id="GO:0042777">
    <property type="term" value="P:proton motive force-driven plasma membrane ATP synthesis"/>
    <property type="evidence" value="ECO:0007669"/>
    <property type="project" value="UniProtKB-UniRule"/>
</dbReference>
<sequence>MNIRTIRKKIKSVTNVKKITKAMQLVSAIKMKKAQQVAIDGRPYQTEIENIIRAVSPKIDPSLSPLIAFPEDKIERKNLAIVVASNKGLCGSFNFNLLRFIVKNTDFKNTDFIIVGKKANLLSKFSANIMADYSSNVPLNNVSALFDFALNKYLDRTYKKIELYHNLFVSTIQSNPVVTTLLPIKMELGQEKTSEYLIEPNPKKIIDSLLRSFVEEKLRFALIQSEAGEHSLRMMAMKNATDNATDVIYNLTMVRNKIRQEKITSELLDMVTAKESVESN</sequence>
<dbReference type="NCBIfam" id="TIGR01146">
    <property type="entry name" value="ATPsyn_F1gamma"/>
    <property type="match status" value="1"/>
</dbReference>
<evidence type="ECO:0000256" key="10">
    <source>
        <dbReference type="HAMAP-Rule" id="MF_00815"/>
    </source>
</evidence>
<dbReference type="Gene3D" id="1.10.287.80">
    <property type="entry name" value="ATP synthase, gamma subunit, helix hairpin domain"/>
    <property type="match status" value="1"/>
</dbReference>
<evidence type="ECO:0000256" key="1">
    <source>
        <dbReference type="ARBA" id="ARBA00003456"/>
    </source>
</evidence>
<dbReference type="SUPFAM" id="SSF52943">
    <property type="entry name" value="ATP synthase (F1-ATPase), gamma subunit"/>
    <property type="match status" value="1"/>
</dbReference>
<dbReference type="PANTHER" id="PTHR11693">
    <property type="entry name" value="ATP SYNTHASE GAMMA CHAIN"/>
    <property type="match status" value="1"/>
</dbReference>
<evidence type="ECO:0000256" key="5">
    <source>
        <dbReference type="ARBA" id="ARBA00022781"/>
    </source>
</evidence>
<dbReference type="AlphaFoldDB" id="A0A2M7U814"/>
<protein>
    <recommendedName>
        <fullName evidence="10">ATP synthase gamma chain</fullName>
    </recommendedName>
    <alternativeName>
        <fullName evidence="10">ATP synthase F1 sector gamma subunit</fullName>
    </alternativeName>
    <alternativeName>
        <fullName evidence="10">F-ATPase gamma subunit</fullName>
    </alternativeName>
</protein>
<dbReference type="Proteomes" id="UP000229506">
    <property type="component" value="Unassembled WGS sequence"/>
</dbReference>
<keyword evidence="4 10" id="KW-0813">Transport</keyword>
<evidence type="ECO:0000313" key="12">
    <source>
        <dbReference type="Proteomes" id="UP000229506"/>
    </source>
</evidence>
<evidence type="ECO:0000313" key="11">
    <source>
        <dbReference type="EMBL" id="PIZ67376.1"/>
    </source>
</evidence>
<evidence type="ECO:0000256" key="8">
    <source>
        <dbReference type="ARBA" id="ARBA00023196"/>
    </source>
</evidence>
<evidence type="ECO:0000256" key="4">
    <source>
        <dbReference type="ARBA" id="ARBA00022448"/>
    </source>
</evidence>
<keyword evidence="10" id="KW-1003">Cell membrane</keyword>
<dbReference type="HAMAP" id="MF_00815">
    <property type="entry name" value="ATP_synth_gamma_bact"/>
    <property type="match status" value="1"/>
</dbReference>
<organism evidence="11 12">
    <name type="scientific">Candidatus Roizmanbacteria bacterium CG_4_10_14_0_2_um_filter_33_96</name>
    <dbReference type="NCBI Taxonomy" id="1974821"/>
    <lineage>
        <taxon>Bacteria</taxon>
        <taxon>Candidatus Roizmaniibacteriota</taxon>
    </lineage>
</organism>
<keyword evidence="7 10" id="KW-0472">Membrane</keyword>
<comment type="caution">
    <text evidence="11">The sequence shown here is derived from an EMBL/GenBank/DDBJ whole genome shotgun (WGS) entry which is preliminary data.</text>
</comment>
<dbReference type="InterPro" id="IPR035968">
    <property type="entry name" value="ATP_synth_F1_ATPase_gsu"/>
</dbReference>
<evidence type="ECO:0000256" key="2">
    <source>
        <dbReference type="ARBA" id="ARBA00004170"/>
    </source>
</evidence>
<dbReference type="CDD" id="cd12151">
    <property type="entry name" value="F1-ATPase_gamma"/>
    <property type="match status" value="1"/>
</dbReference>
<keyword evidence="6 10" id="KW-0406">Ion transport</keyword>
<dbReference type="Gene3D" id="3.40.1380.10">
    <property type="match status" value="1"/>
</dbReference>
<dbReference type="GO" id="GO:0046933">
    <property type="term" value="F:proton-transporting ATP synthase activity, rotational mechanism"/>
    <property type="evidence" value="ECO:0007669"/>
    <property type="project" value="UniProtKB-UniRule"/>
</dbReference>
<dbReference type="PRINTS" id="PR00126">
    <property type="entry name" value="ATPASEGAMMA"/>
</dbReference>
<comment type="subunit">
    <text evidence="10">F-type ATPases have 2 components, CF(1) - the catalytic core - and CF(0) - the membrane proton channel. CF(1) has five subunits: alpha(3), beta(3), gamma(1), delta(1), epsilon(1). CF(0) has three main subunits: a, b and c.</text>
</comment>
<evidence type="ECO:0000256" key="9">
    <source>
        <dbReference type="ARBA" id="ARBA00023310"/>
    </source>
</evidence>
<evidence type="ECO:0000256" key="7">
    <source>
        <dbReference type="ARBA" id="ARBA00023136"/>
    </source>
</evidence>
<comment type="similarity">
    <text evidence="3 10">Belongs to the ATPase gamma chain family.</text>
</comment>
<evidence type="ECO:0000256" key="3">
    <source>
        <dbReference type="ARBA" id="ARBA00007681"/>
    </source>
</evidence>
<evidence type="ECO:0000256" key="6">
    <source>
        <dbReference type="ARBA" id="ARBA00023065"/>
    </source>
</evidence>
<keyword evidence="5 10" id="KW-0375">Hydrogen ion transport</keyword>
<dbReference type="GO" id="GO:0045259">
    <property type="term" value="C:proton-transporting ATP synthase complex"/>
    <property type="evidence" value="ECO:0007669"/>
    <property type="project" value="UniProtKB-KW"/>
</dbReference>
<keyword evidence="9 10" id="KW-0066">ATP synthesis</keyword>
<name>A0A2M7U814_9BACT</name>
<dbReference type="EMBL" id="PFOF01000057">
    <property type="protein sequence ID" value="PIZ67376.1"/>
    <property type="molecule type" value="Genomic_DNA"/>
</dbReference>
<accession>A0A2M7U814</accession>
<reference evidence="12" key="1">
    <citation type="submission" date="2017-09" db="EMBL/GenBank/DDBJ databases">
        <title>Depth-based differentiation of microbial function through sediment-hosted aquifers and enrichment of novel symbionts in the deep terrestrial subsurface.</title>
        <authorList>
            <person name="Probst A.J."/>
            <person name="Ladd B."/>
            <person name="Jarett J.K."/>
            <person name="Geller-Mcgrath D.E."/>
            <person name="Sieber C.M.K."/>
            <person name="Emerson J.B."/>
            <person name="Anantharaman K."/>
            <person name="Thomas B.C."/>
            <person name="Malmstrom R."/>
            <person name="Stieglmeier M."/>
            <person name="Klingl A."/>
            <person name="Woyke T."/>
            <person name="Ryan C.M."/>
            <person name="Banfield J.F."/>
        </authorList>
    </citation>
    <scope>NUCLEOTIDE SEQUENCE [LARGE SCALE GENOMIC DNA]</scope>
</reference>